<reference evidence="2" key="1">
    <citation type="submission" date="2016-04" db="EMBL/GenBank/DDBJ databases">
        <title>Cephalotus genome sequencing.</title>
        <authorList>
            <person name="Fukushima K."/>
            <person name="Hasebe M."/>
            <person name="Fang X."/>
        </authorList>
    </citation>
    <scope>NUCLEOTIDE SEQUENCE [LARGE SCALE GENOMIC DNA]</scope>
    <source>
        <strain evidence="2">cv. St1</strain>
    </source>
</reference>
<comment type="caution">
    <text evidence="1">The sequence shown here is derived from an EMBL/GenBank/DDBJ whole genome shotgun (WGS) entry which is preliminary data.</text>
</comment>
<accession>A0A1Q3CSX9</accession>
<dbReference type="AlphaFoldDB" id="A0A1Q3CSX9"/>
<dbReference type="PANTHER" id="PTHR48434">
    <property type="entry name" value="(RAPE) HYPOTHETICAL PROTEIN"/>
    <property type="match status" value="1"/>
</dbReference>
<name>A0A1Q3CSX9_CEPFO</name>
<dbReference type="InParanoid" id="A0A1Q3CSX9"/>
<dbReference type="PANTHER" id="PTHR48434:SF1">
    <property type="entry name" value="(RAPE) HYPOTHETICAL PROTEIN"/>
    <property type="match status" value="1"/>
</dbReference>
<proteinExistence type="predicted"/>
<feature type="non-terminal residue" evidence="1">
    <location>
        <position position="1"/>
    </location>
</feature>
<organism evidence="1 2">
    <name type="scientific">Cephalotus follicularis</name>
    <name type="common">Albany pitcher plant</name>
    <dbReference type="NCBI Taxonomy" id="3775"/>
    <lineage>
        <taxon>Eukaryota</taxon>
        <taxon>Viridiplantae</taxon>
        <taxon>Streptophyta</taxon>
        <taxon>Embryophyta</taxon>
        <taxon>Tracheophyta</taxon>
        <taxon>Spermatophyta</taxon>
        <taxon>Magnoliopsida</taxon>
        <taxon>eudicotyledons</taxon>
        <taxon>Gunneridae</taxon>
        <taxon>Pentapetalae</taxon>
        <taxon>rosids</taxon>
        <taxon>fabids</taxon>
        <taxon>Oxalidales</taxon>
        <taxon>Cephalotaceae</taxon>
        <taxon>Cephalotus</taxon>
    </lineage>
</organism>
<dbReference type="Proteomes" id="UP000187406">
    <property type="component" value="Unassembled WGS sequence"/>
</dbReference>
<keyword evidence="2" id="KW-1185">Reference proteome</keyword>
<protein>
    <submittedName>
        <fullName evidence="1">Uncharacterized protein</fullName>
    </submittedName>
</protein>
<evidence type="ECO:0000313" key="2">
    <source>
        <dbReference type="Proteomes" id="UP000187406"/>
    </source>
</evidence>
<gene>
    <name evidence="1" type="ORF">CFOL_v3_26778</name>
</gene>
<sequence>NPLDIAKRVFHPDCHYYNNYAKKTQTYYEFILVDTDSIKISPKFDPNNPGIITHTSVFIQKNLTISKWGQNSITINNLQHHLIFLFQNIEDRNSWSFCFDKTFNTKQTIPYWFVDWWRVYGPIEEILPSSVEEALDIFTKHTEPITLCPTMQSFFIHCKLSWIMYWIMSLRNPLEWCDTRDFKFNVYCINHE</sequence>
<evidence type="ECO:0000313" key="1">
    <source>
        <dbReference type="EMBL" id="GAV83330.1"/>
    </source>
</evidence>
<dbReference type="EMBL" id="BDDD01002855">
    <property type="protein sequence ID" value="GAV83330.1"/>
    <property type="molecule type" value="Genomic_DNA"/>
</dbReference>
<dbReference type="OrthoDB" id="1743486at2759"/>